<evidence type="ECO:0000313" key="1">
    <source>
        <dbReference type="EMBL" id="MBP2028131.1"/>
    </source>
</evidence>
<keyword evidence="2" id="KW-1185">Reference proteome</keyword>
<name>A0ABS4KLM9_9FIRM</name>
<proteinExistence type="predicted"/>
<gene>
    <name evidence="1" type="ORF">J2Z35_001930</name>
</gene>
<dbReference type="EMBL" id="JAGGLI010000021">
    <property type="protein sequence ID" value="MBP2028131.1"/>
    <property type="molecule type" value="Genomic_DNA"/>
</dbReference>
<reference evidence="1 2" key="1">
    <citation type="submission" date="2021-03" db="EMBL/GenBank/DDBJ databases">
        <title>Genomic Encyclopedia of Type Strains, Phase IV (KMG-IV): sequencing the most valuable type-strain genomes for metagenomic binning, comparative biology and taxonomic classification.</title>
        <authorList>
            <person name="Goeker M."/>
        </authorList>
    </citation>
    <scope>NUCLEOTIDE SEQUENCE [LARGE SCALE GENOMIC DNA]</scope>
    <source>
        <strain evidence="1 2">DSM 27512</strain>
    </source>
</reference>
<dbReference type="Proteomes" id="UP001314903">
    <property type="component" value="Unassembled WGS sequence"/>
</dbReference>
<evidence type="ECO:0000313" key="2">
    <source>
        <dbReference type="Proteomes" id="UP001314903"/>
    </source>
</evidence>
<dbReference type="RefSeq" id="WP_209661185.1">
    <property type="nucleotide sequence ID" value="NZ_JAGGLI010000021.1"/>
</dbReference>
<organism evidence="1 2">
    <name type="scientific">Acetoanaerobium pronyense</name>
    <dbReference type="NCBI Taxonomy" id="1482736"/>
    <lineage>
        <taxon>Bacteria</taxon>
        <taxon>Bacillati</taxon>
        <taxon>Bacillota</taxon>
        <taxon>Clostridia</taxon>
        <taxon>Peptostreptococcales</taxon>
        <taxon>Filifactoraceae</taxon>
        <taxon>Acetoanaerobium</taxon>
    </lineage>
</organism>
<sequence>MDKKDNNFPCNKLSNDNNITLNNINEDIVYADDLEVELISKNILSKYIKAFEELAK</sequence>
<accession>A0ABS4KLM9</accession>
<protein>
    <submittedName>
        <fullName evidence="1">Uncharacterized protein</fullName>
    </submittedName>
</protein>
<comment type="caution">
    <text evidence="1">The sequence shown here is derived from an EMBL/GenBank/DDBJ whole genome shotgun (WGS) entry which is preliminary data.</text>
</comment>